<comment type="caution">
    <text evidence="4">The sequence shown here is derived from an EMBL/GenBank/DDBJ whole genome shotgun (WGS) entry which is preliminary data.</text>
</comment>
<evidence type="ECO:0000313" key="4">
    <source>
        <dbReference type="EMBL" id="KAL1522742.1"/>
    </source>
</evidence>
<feature type="transmembrane region" description="Helical" evidence="2">
    <location>
        <begin position="154"/>
        <end position="175"/>
    </location>
</feature>
<dbReference type="AlphaFoldDB" id="A0AB34JPQ1"/>
<dbReference type="EMBL" id="JBGBPQ010000006">
    <property type="protein sequence ID" value="KAL1522742.1"/>
    <property type="molecule type" value="Genomic_DNA"/>
</dbReference>
<feature type="transmembrane region" description="Helical" evidence="2">
    <location>
        <begin position="242"/>
        <end position="265"/>
    </location>
</feature>
<name>A0AB34JPQ1_PRYPA</name>
<dbReference type="Pfam" id="PF26083">
    <property type="entry name" value="TM_Tm6sf2"/>
    <property type="match status" value="1"/>
</dbReference>
<feature type="transmembrane region" description="Helical" evidence="2">
    <location>
        <begin position="369"/>
        <end position="387"/>
    </location>
</feature>
<protein>
    <recommendedName>
        <fullName evidence="3">Transmembrane 6 superfamily member 1/2 transmembrane domain-containing protein</fullName>
    </recommendedName>
</protein>
<feature type="transmembrane region" description="Helical" evidence="2">
    <location>
        <begin position="50"/>
        <end position="70"/>
    </location>
</feature>
<feature type="transmembrane region" description="Helical" evidence="2">
    <location>
        <begin position="20"/>
        <end position="38"/>
    </location>
</feature>
<feature type="transmembrane region" description="Helical" evidence="2">
    <location>
        <begin position="82"/>
        <end position="103"/>
    </location>
</feature>
<keyword evidence="2" id="KW-1133">Transmembrane helix</keyword>
<feature type="transmembrane region" description="Helical" evidence="2">
    <location>
        <begin position="304"/>
        <end position="324"/>
    </location>
</feature>
<dbReference type="PANTHER" id="PTHR14568">
    <property type="entry name" value="TRANSMEMBRANE SUPERFAMILY 6 MEMBER 1/2"/>
    <property type="match status" value="1"/>
</dbReference>
<feature type="transmembrane region" description="Helical" evidence="2">
    <location>
        <begin position="123"/>
        <end position="142"/>
    </location>
</feature>
<evidence type="ECO:0000256" key="1">
    <source>
        <dbReference type="SAM" id="MobiDB-lite"/>
    </source>
</evidence>
<organism evidence="4 5">
    <name type="scientific">Prymnesium parvum</name>
    <name type="common">Toxic golden alga</name>
    <dbReference type="NCBI Taxonomy" id="97485"/>
    <lineage>
        <taxon>Eukaryota</taxon>
        <taxon>Haptista</taxon>
        <taxon>Haptophyta</taxon>
        <taxon>Prymnesiophyceae</taxon>
        <taxon>Prymnesiales</taxon>
        <taxon>Prymnesiaceae</taxon>
        <taxon>Prymnesium</taxon>
    </lineage>
</organism>
<dbReference type="Proteomes" id="UP001515480">
    <property type="component" value="Unassembled WGS sequence"/>
</dbReference>
<gene>
    <name evidence="4" type="ORF">AB1Y20_017715</name>
</gene>
<dbReference type="InterPro" id="IPR059044">
    <property type="entry name" value="TM_Tm6sf1/2"/>
</dbReference>
<keyword evidence="5" id="KW-1185">Reference proteome</keyword>
<accession>A0AB34JPQ1</accession>
<keyword evidence="2" id="KW-0472">Membrane</keyword>
<feature type="domain" description="Transmembrane 6 superfamily member 1/2 transmembrane" evidence="3">
    <location>
        <begin position="33"/>
        <end position="207"/>
    </location>
</feature>
<sequence>MMAHGGLSWLQLSPTRSTSVALVLVGLSLQSYTILLVLEYFQSVRSSPLGVALLGVLSLGGLGALALACFKQCGCRLSLSAMFFAVTSWSALLDLVLGVALIGATRLGKFYMETGEEYFKSSWGFWALVWDGTAHYCLQLFLSHATLLDRPRDGAALFWCGSILNSMPVLLLGAATGRYSGEIKPSTALNVPYVLAPVSILISYVKTVAPGSAAHAPIASPGVGARSSKVKPQRHASSERPAAYTSVLDVCFLVWHVVMIVVHCWRAITVLGGKQMAATQWIDNVEPILGATERPSFGFVRVQLLVYFFYYIPFHAWALVSSRAGISPWFASWATVMAGGYAQAEVTCIGCSLFRWVGFRPLVVQMVPLAYYTLHAPMLLMPLLFLAHCCSQNAQTQTAAQDIVPTTSKTGARSKSPSRSTKSAKSY</sequence>
<feature type="region of interest" description="Disordered" evidence="1">
    <location>
        <begin position="405"/>
        <end position="427"/>
    </location>
</feature>
<proteinExistence type="predicted"/>
<evidence type="ECO:0000256" key="2">
    <source>
        <dbReference type="SAM" id="Phobius"/>
    </source>
</evidence>
<dbReference type="PANTHER" id="PTHR14568:SF8">
    <property type="entry name" value="EXPERA DOMAIN-CONTAINING PROTEIN"/>
    <property type="match status" value="1"/>
</dbReference>
<evidence type="ECO:0000259" key="3">
    <source>
        <dbReference type="Pfam" id="PF26083"/>
    </source>
</evidence>
<evidence type="ECO:0000313" key="5">
    <source>
        <dbReference type="Proteomes" id="UP001515480"/>
    </source>
</evidence>
<keyword evidence="2" id="KW-0812">Transmembrane</keyword>
<reference evidence="4 5" key="1">
    <citation type="journal article" date="2024" name="Science">
        <title>Giant polyketide synthase enzymes in the biosynthesis of giant marine polyether toxins.</title>
        <authorList>
            <person name="Fallon T.R."/>
            <person name="Shende V.V."/>
            <person name="Wierzbicki I.H."/>
            <person name="Pendleton A.L."/>
            <person name="Watervoot N.F."/>
            <person name="Auber R.P."/>
            <person name="Gonzalez D.J."/>
            <person name="Wisecaver J.H."/>
            <person name="Moore B.S."/>
        </authorList>
    </citation>
    <scope>NUCLEOTIDE SEQUENCE [LARGE SCALE GENOMIC DNA]</scope>
    <source>
        <strain evidence="4 5">12B1</strain>
    </source>
</reference>